<evidence type="ECO:0000313" key="1">
    <source>
        <dbReference type="EMBL" id="CAB5225578.1"/>
    </source>
</evidence>
<gene>
    <name evidence="1" type="ORF">UFOVP745_37</name>
</gene>
<proteinExistence type="predicted"/>
<protein>
    <submittedName>
        <fullName evidence="1">Uncharacterized protein</fullName>
    </submittedName>
</protein>
<reference evidence="1" key="1">
    <citation type="submission" date="2020-05" db="EMBL/GenBank/DDBJ databases">
        <authorList>
            <person name="Chiriac C."/>
            <person name="Salcher M."/>
            <person name="Ghai R."/>
            <person name="Kavagutti S V."/>
        </authorList>
    </citation>
    <scope>NUCLEOTIDE SEQUENCE</scope>
</reference>
<sequence>MSDTPRTDAEAPDLINLMEWNRFAEQGMTLLEVLTILNNRHRAEIEAMMVAEIHAMRELNAAKAELTELKKALNNL</sequence>
<organism evidence="1">
    <name type="scientific">uncultured Caudovirales phage</name>
    <dbReference type="NCBI Taxonomy" id="2100421"/>
    <lineage>
        <taxon>Viruses</taxon>
        <taxon>Duplodnaviria</taxon>
        <taxon>Heunggongvirae</taxon>
        <taxon>Uroviricota</taxon>
        <taxon>Caudoviricetes</taxon>
        <taxon>Peduoviridae</taxon>
        <taxon>Maltschvirus</taxon>
        <taxon>Maltschvirus maltsch</taxon>
    </lineage>
</organism>
<accession>A0A6J7X6W9</accession>
<dbReference type="EMBL" id="LR798348">
    <property type="protein sequence ID" value="CAB5225578.1"/>
    <property type="molecule type" value="Genomic_DNA"/>
</dbReference>
<name>A0A6J7X6W9_9CAUD</name>